<keyword evidence="4" id="KW-1185">Reference proteome</keyword>
<dbReference type="Proteomes" id="UP000023152">
    <property type="component" value="Unassembled WGS sequence"/>
</dbReference>
<protein>
    <submittedName>
        <fullName evidence="3">Uncharacterized protein</fullName>
    </submittedName>
</protein>
<dbReference type="PANTHER" id="PTHR11319:SF35">
    <property type="entry name" value="OUTER MEMBRANE PROTEIN PMPC-RELATED"/>
    <property type="match status" value="1"/>
</dbReference>
<organism evidence="3 4">
    <name type="scientific">Reticulomyxa filosa</name>
    <dbReference type="NCBI Taxonomy" id="46433"/>
    <lineage>
        <taxon>Eukaryota</taxon>
        <taxon>Sar</taxon>
        <taxon>Rhizaria</taxon>
        <taxon>Retaria</taxon>
        <taxon>Foraminifera</taxon>
        <taxon>Monothalamids</taxon>
        <taxon>Reticulomyxidae</taxon>
        <taxon>Reticulomyxa</taxon>
    </lineage>
</organism>
<dbReference type="AlphaFoldDB" id="X6NEX4"/>
<evidence type="ECO:0000256" key="1">
    <source>
        <dbReference type="SAM" id="MobiDB-lite"/>
    </source>
</evidence>
<feature type="region of interest" description="Disordered" evidence="1">
    <location>
        <begin position="194"/>
        <end position="255"/>
    </location>
</feature>
<sequence>MFNCKKINGEFYLWNAGSLKCYEPWQFVFVGIYGLVLLFPILICWRLWRLSQEYDETVVVQVRYLNYAAFTRSYSKRSWWYESVMMGRRILIISIYSAPVDNPNLIRALMAFACGGILAFHAYARPFLKKENNFYETVLLMTLFLVATLSTVDTADKSTMEYVQTGLCIIPLIFLPWLCIKYCGAKVHAAKKNEKDSKYERMKEDENHGNEEGDDDNDDNDNDNNDNEREERSDYNQQSLDPQNEMSLSSVSFDTGTRSLKKKKNTLLF</sequence>
<evidence type="ECO:0000313" key="3">
    <source>
        <dbReference type="EMBL" id="ETO23867.1"/>
    </source>
</evidence>
<feature type="compositionally biased region" description="Polar residues" evidence="1">
    <location>
        <begin position="235"/>
        <end position="255"/>
    </location>
</feature>
<evidence type="ECO:0000313" key="4">
    <source>
        <dbReference type="Proteomes" id="UP000023152"/>
    </source>
</evidence>
<keyword evidence="2" id="KW-1133">Transmembrane helix</keyword>
<feature type="non-terminal residue" evidence="3">
    <location>
        <position position="269"/>
    </location>
</feature>
<dbReference type="OrthoDB" id="5956805at2759"/>
<reference evidence="3 4" key="1">
    <citation type="journal article" date="2013" name="Curr. Biol.">
        <title>The Genome of the Foraminiferan Reticulomyxa filosa.</title>
        <authorList>
            <person name="Glockner G."/>
            <person name="Hulsmann N."/>
            <person name="Schleicher M."/>
            <person name="Noegel A.A."/>
            <person name="Eichinger L."/>
            <person name="Gallinger C."/>
            <person name="Pawlowski J."/>
            <person name="Sierra R."/>
            <person name="Euteneuer U."/>
            <person name="Pillet L."/>
            <person name="Moustafa A."/>
            <person name="Platzer M."/>
            <person name="Groth M."/>
            <person name="Szafranski K."/>
            <person name="Schliwa M."/>
        </authorList>
    </citation>
    <scope>NUCLEOTIDE SEQUENCE [LARGE SCALE GENOMIC DNA]</scope>
</reference>
<keyword evidence="2" id="KW-0812">Transmembrane</keyword>
<feature type="transmembrane region" description="Helical" evidence="2">
    <location>
        <begin position="105"/>
        <end position="124"/>
    </location>
</feature>
<feature type="transmembrane region" description="Helical" evidence="2">
    <location>
        <begin position="133"/>
        <end position="150"/>
    </location>
</feature>
<dbReference type="PANTHER" id="PTHR11319">
    <property type="entry name" value="G PROTEIN-COUPLED RECEPTOR-RELATED"/>
    <property type="match status" value="1"/>
</dbReference>
<keyword evidence="2" id="KW-0472">Membrane</keyword>
<accession>X6NEX4</accession>
<evidence type="ECO:0000256" key="2">
    <source>
        <dbReference type="SAM" id="Phobius"/>
    </source>
</evidence>
<feature type="transmembrane region" description="Helical" evidence="2">
    <location>
        <begin position="25"/>
        <end position="45"/>
    </location>
</feature>
<proteinExistence type="predicted"/>
<name>X6NEX4_RETFI</name>
<comment type="caution">
    <text evidence="3">The sequence shown here is derived from an EMBL/GenBank/DDBJ whole genome shotgun (WGS) entry which is preliminary data.</text>
</comment>
<feature type="transmembrane region" description="Helical" evidence="2">
    <location>
        <begin position="162"/>
        <end position="183"/>
    </location>
</feature>
<feature type="compositionally biased region" description="Acidic residues" evidence="1">
    <location>
        <begin position="212"/>
        <end position="225"/>
    </location>
</feature>
<dbReference type="EMBL" id="ASPP01009644">
    <property type="protein sequence ID" value="ETO23867.1"/>
    <property type="molecule type" value="Genomic_DNA"/>
</dbReference>
<gene>
    <name evidence="3" type="ORF">RFI_13301</name>
</gene>
<feature type="compositionally biased region" description="Basic and acidic residues" evidence="1">
    <location>
        <begin position="194"/>
        <end position="211"/>
    </location>
</feature>